<name>A0ABV1YQZ6_9HYPH</name>
<reference evidence="2 3" key="1">
    <citation type="journal article" date="2024" name="Proc. Natl. Acad. Sci. U.S.A.">
        <title>The evolutionary genomics of adaptation to stress in wild rhizobium bacteria.</title>
        <authorList>
            <person name="Kehlet-Delgado H."/>
            <person name="Montoya A.P."/>
            <person name="Jensen K.T."/>
            <person name="Wendlandt C.E."/>
            <person name="Dexheimer C."/>
            <person name="Roberts M."/>
            <person name="Torres Martinez L."/>
            <person name="Friesen M.L."/>
            <person name="Griffitts J.S."/>
            <person name="Porter S.S."/>
        </authorList>
    </citation>
    <scope>NUCLEOTIDE SEQUENCE [LARGE SCALE GENOMIC DNA]</scope>
    <source>
        <strain evidence="2 3">M0729</strain>
    </source>
</reference>
<keyword evidence="1" id="KW-1133">Transmembrane helix</keyword>
<keyword evidence="1" id="KW-0812">Transmembrane</keyword>
<accession>A0ABV1YQZ6</accession>
<evidence type="ECO:0000313" key="3">
    <source>
        <dbReference type="Proteomes" id="UP001464387"/>
    </source>
</evidence>
<evidence type="ECO:0000256" key="1">
    <source>
        <dbReference type="SAM" id="Phobius"/>
    </source>
</evidence>
<dbReference type="EMBL" id="JAMYPJ010000086">
    <property type="protein sequence ID" value="MER8937613.1"/>
    <property type="molecule type" value="Genomic_DNA"/>
</dbReference>
<gene>
    <name evidence="2" type="ORF">NKI33_32290</name>
</gene>
<keyword evidence="1" id="KW-0472">Membrane</keyword>
<evidence type="ECO:0000313" key="2">
    <source>
        <dbReference type="EMBL" id="MER8937613.1"/>
    </source>
</evidence>
<proteinExistence type="predicted"/>
<protein>
    <submittedName>
        <fullName evidence="2">Uncharacterized protein</fullName>
    </submittedName>
</protein>
<sequence length="348" mass="38622">MIDIGQLIVELTGDPMDTYQARVLSYAFINGYVRPSEELISILVRHPGLEDPIKTKQAIEALIQSDLLVESKADGVTSVTVRTEGLPPNVEATFAKFSPLRKSVEPGNIRILGSPREGTAYSSFLQLLGSAERSIDLWTASAASYRSALPILRERAEAGVPVRVLMADPNAVMRVRGAAAAKAAQDTIDEWRNSFESLTNISFRLYPSTDDFRLSGSVYVDRKALRLTLFDDRVKRGTEGVILELLNPPGIEANLCRLYAHEYDAAWSRSRGFGWLSNIRRIMSYITAERIVLLASVVLYLMRERCPLIKNNEDIVAGMAGTAVLLVLIKMLSSLGSLFRRLWKAAWS</sequence>
<dbReference type="Proteomes" id="UP001464387">
    <property type="component" value="Unassembled WGS sequence"/>
</dbReference>
<dbReference type="SUPFAM" id="SSF56024">
    <property type="entry name" value="Phospholipase D/nuclease"/>
    <property type="match status" value="1"/>
</dbReference>
<keyword evidence="3" id="KW-1185">Reference proteome</keyword>
<organism evidence="2 3">
    <name type="scientific">Mesorhizobium opportunistum</name>
    <dbReference type="NCBI Taxonomy" id="593909"/>
    <lineage>
        <taxon>Bacteria</taxon>
        <taxon>Pseudomonadati</taxon>
        <taxon>Pseudomonadota</taxon>
        <taxon>Alphaproteobacteria</taxon>
        <taxon>Hyphomicrobiales</taxon>
        <taxon>Phyllobacteriaceae</taxon>
        <taxon>Mesorhizobium</taxon>
    </lineage>
</organism>
<comment type="caution">
    <text evidence="2">The sequence shown here is derived from an EMBL/GenBank/DDBJ whole genome shotgun (WGS) entry which is preliminary data.</text>
</comment>
<feature type="transmembrane region" description="Helical" evidence="1">
    <location>
        <begin position="315"/>
        <end position="339"/>
    </location>
</feature>
<dbReference type="RefSeq" id="WP_287271819.1">
    <property type="nucleotide sequence ID" value="NZ_JAMYMY010000028.1"/>
</dbReference>